<sequence>MGESSGDMDRISDLPSFIAHRIMCSLSTKEVAQTSVLSKRWKYLKDSFPILDFNENYFFGVEFETEMESYEKFCERLKNFIKFVDDSLFRFCKLQFCMHAFRLSISFDDVNELPASLDKWIGLAVQNCVKEMDLNLRPTRSYRYNLPQAIFYAKSVTSLKLHGCKMEQLFGSMRLHSLRKLILYDIHTNEEMIQRVVSDCRMLEELSFIFCRGLKCYCIISRLLKLKIIRIYSPPNEVERITICVPSLQEFALLFDRQRMPCMINMYDCHRLSDLHLGGAFFKDMQFHDLISRFPLLENLRVECCHSLEKVTVASNQLKNLRFGGCSKLREIDIYAPNLRSFSYVNNPIPVSSINAPCRWRVGFLNGSDPDTQWYISMKEFLGVSNQIEDLILYFTSRKHFFSLEEFQEHLPWLPFVVGNLSLYTHALLSSDYGALLDGVLCLCHPKSLSVITWGREQNKFIKWLNEELTNKDAKCCNARDIKCWRHYLQGFKIESFSKLEDYKPIRIDNTDVLPNLPQGTLRFRLDWCYPILAKNP</sequence>
<evidence type="ECO:0000313" key="2">
    <source>
        <dbReference type="Proteomes" id="UP001163603"/>
    </source>
</evidence>
<dbReference type="Proteomes" id="UP001163603">
    <property type="component" value="Chromosome 5"/>
</dbReference>
<comment type="caution">
    <text evidence="1">The sequence shown here is derived from an EMBL/GenBank/DDBJ whole genome shotgun (WGS) entry which is preliminary data.</text>
</comment>
<organism evidence="1 2">
    <name type="scientific">Pistacia integerrima</name>
    <dbReference type="NCBI Taxonomy" id="434235"/>
    <lineage>
        <taxon>Eukaryota</taxon>
        <taxon>Viridiplantae</taxon>
        <taxon>Streptophyta</taxon>
        <taxon>Embryophyta</taxon>
        <taxon>Tracheophyta</taxon>
        <taxon>Spermatophyta</taxon>
        <taxon>Magnoliopsida</taxon>
        <taxon>eudicotyledons</taxon>
        <taxon>Gunneridae</taxon>
        <taxon>Pentapetalae</taxon>
        <taxon>rosids</taxon>
        <taxon>malvids</taxon>
        <taxon>Sapindales</taxon>
        <taxon>Anacardiaceae</taxon>
        <taxon>Pistacia</taxon>
    </lineage>
</organism>
<name>A0ACC0YQ45_9ROSI</name>
<keyword evidence="2" id="KW-1185">Reference proteome</keyword>
<reference evidence="2" key="1">
    <citation type="journal article" date="2023" name="G3 (Bethesda)">
        <title>Genome assembly and association tests identify interacting loci associated with vigor, precocity, and sex in interspecific pistachio rootstocks.</title>
        <authorList>
            <person name="Palmer W."/>
            <person name="Jacygrad E."/>
            <person name="Sagayaradj S."/>
            <person name="Cavanaugh K."/>
            <person name="Han R."/>
            <person name="Bertier L."/>
            <person name="Beede B."/>
            <person name="Kafkas S."/>
            <person name="Golino D."/>
            <person name="Preece J."/>
            <person name="Michelmore R."/>
        </authorList>
    </citation>
    <scope>NUCLEOTIDE SEQUENCE [LARGE SCALE GENOMIC DNA]</scope>
</reference>
<accession>A0ACC0YQ45</accession>
<proteinExistence type="predicted"/>
<gene>
    <name evidence="1" type="ORF">Pint_27720</name>
</gene>
<evidence type="ECO:0000313" key="1">
    <source>
        <dbReference type="EMBL" id="KAJ0040536.1"/>
    </source>
</evidence>
<protein>
    <submittedName>
        <fullName evidence="1">Uncharacterized protein</fullName>
    </submittedName>
</protein>
<dbReference type="EMBL" id="CM047740">
    <property type="protein sequence ID" value="KAJ0040536.1"/>
    <property type="molecule type" value="Genomic_DNA"/>
</dbReference>